<accession>E4YUC0</accession>
<feature type="non-terminal residue" evidence="1">
    <location>
        <position position="125"/>
    </location>
</feature>
<proteinExistence type="predicted"/>
<sequence length="125" mass="13933">MPDLPNTVGGEGVIYILLDKSVDHAKVLEQYSRNLNSTFSEDIEIKPMFFDDQNFPLKTALARVKTEQITLDIPSKIYVYIGQVPFCSSHVGGNARTIGDDEEPIQLITVGLDVFQTQDVIDCVK</sequence>
<reference evidence="1" key="1">
    <citation type="journal article" date="2010" name="Science">
        <title>Plasticity of animal genome architecture unmasked by rapid evolution of a pelagic tunicate.</title>
        <authorList>
            <person name="Denoeud F."/>
            <person name="Henriet S."/>
            <person name="Mungpakdee S."/>
            <person name="Aury J.M."/>
            <person name="Da Silva C."/>
            <person name="Brinkmann H."/>
            <person name="Mikhaleva J."/>
            <person name="Olsen L.C."/>
            <person name="Jubin C."/>
            <person name="Canestro C."/>
            <person name="Bouquet J.M."/>
            <person name="Danks G."/>
            <person name="Poulain J."/>
            <person name="Campsteijn C."/>
            <person name="Adamski M."/>
            <person name="Cross I."/>
            <person name="Yadetie F."/>
            <person name="Muffato M."/>
            <person name="Louis A."/>
            <person name="Butcher S."/>
            <person name="Tsagkogeorga G."/>
            <person name="Konrad A."/>
            <person name="Singh S."/>
            <person name="Jensen M.F."/>
            <person name="Cong E.H."/>
            <person name="Eikeseth-Otteraa H."/>
            <person name="Noel B."/>
            <person name="Anthouard V."/>
            <person name="Porcel B.M."/>
            <person name="Kachouri-Lafond R."/>
            <person name="Nishino A."/>
            <person name="Ugolini M."/>
            <person name="Chourrout P."/>
            <person name="Nishida H."/>
            <person name="Aasland R."/>
            <person name="Huzurbazar S."/>
            <person name="Westhof E."/>
            <person name="Delsuc F."/>
            <person name="Lehrach H."/>
            <person name="Reinhardt R."/>
            <person name="Weissenbach J."/>
            <person name="Roy S.W."/>
            <person name="Artiguenave F."/>
            <person name="Postlethwait J.H."/>
            <person name="Manak J.R."/>
            <person name="Thompson E.M."/>
            <person name="Jaillon O."/>
            <person name="Du Pasquier L."/>
            <person name="Boudinot P."/>
            <person name="Liberles D.A."/>
            <person name="Volff J.N."/>
            <person name="Philippe H."/>
            <person name="Lenhard B."/>
            <person name="Roest Crollius H."/>
            <person name="Wincker P."/>
            <person name="Chourrout D."/>
        </authorList>
    </citation>
    <scope>NUCLEOTIDE SEQUENCE [LARGE SCALE GENOMIC DNA]</scope>
</reference>
<protein>
    <submittedName>
        <fullName evidence="1">Uncharacterized protein</fullName>
    </submittedName>
</protein>
<name>E4YUC0_OIKDI</name>
<dbReference type="AlphaFoldDB" id="E4YUC0"/>
<evidence type="ECO:0000313" key="1">
    <source>
        <dbReference type="EMBL" id="CBY39059.1"/>
    </source>
</evidence>
<gene>
    <name evidence="1" type="ORF">GSOID_T00019603001</name>
</gene>
<organism evidence="1">
    <name type="scientific">Oikopleura dioica</name>
    <name type="common">Tunicate</name>
    <dbReference type="NCBI Taxonomy" id="34765"/>
    <lineage>
        <taxon>Eukaryota</taxon>
        <taxon>Metazoa</taxon>
        <taxon>Chordata</taxon>
        <taxon>Tunicata</taxon>
        <taxon>Appendicularia</taxon>
        <taxon>Copelata</taxon>
        <taxon>Oikopleuridae</taxon>
        <taxon>Oikopleura</taxon>
    </lineage>
</organism>
<dbReference type="Proteomes" id="UP000011014">
    <property type="component" value="Unassembled WGS sequence"/>
</dbReference>
<dbReference type="EMBL" id="FN655412">
    <property type="protein sequence ID" value="CBY39059.1"/>
    <property type="molecule type" value="Genomic_DNA"/>
</dbReference>